<evidence type="ECO:0000256" key="6">
    <source>
        <dbReference type="RuleBase" id="RU367018"/>
    </source>
</evidence>
<dbReference type="Proteomes" id="UP001280121">
    <property type="component" value="Unassembled WGS sequence"/>
</dbReference>
<comment type="subcellular location">
    <subcellularLocation>
        <location evidence="6">Nucleus</location>
    </subcellularLocation>
</comment>
<dbReference type="GO" id="GO:0008270">
    <property type="term" value="F:zinc ion binding"/>
    <property type="evidence" value="ECO:0007669"/>
    <property type="project" value="UniProtKB-UniRule"/>
</dbReference>
<comment type="similarity">
    <text evidence="1 6">Belongs to the FHY3/FAR1 family.</text>
</comment>
<evidence type="ECO:0000313" key="9">
    <source>
        <dbReference type="Proteomes" id="UP001280121"/>
    </source>
</evidence>
<dbReference type="InterPro" id="IPR031052">
    <property type="entry name" value="FHY3/FAR1"/>
</dbReference>
<evidence type="ECO:0000256" key="4">
    <source>
        <dbReference type="ARBA" id="ARBA00022833"/>
    </source>
</evidence>
<keyword evidence="4 6" id="KW-0862">Zinc</keyword>
<keyword evidence="6" id="KW-0539">Nucleus</keyword>
<evidence type="ECO:0000256" key="1">
    <source>
        <dbReference type="ARBA" id="ARBA00005889"/>
    </source>
</evidence>
<dbReference type="GO" id="GO:0006355">
    <property type="term" value="P:regulation of DNA-templated transcription"/>
    <property type="evidence" value="ECO:0007669"/>
    <property type="project" value="UniProtKB-UniRule"/>
</dbReference>
<evidence type="ECO:0000313" key="8">
    <source>
        <dbReference type="EMBL" id="KAK2662632.1"/>
    </source>
</evidence>
<organism evidence="8 9">
    <name type="scientific">Dipteronia dyeriana</name>
    <dbReference type="NCBI Taxonomy" id="168575"/>
    <lineage>
        <taxon>Eukaryota</taxon>
        <taxon>Viridiplantae</taxon>
        <taxon>Streptophyta</taxon>
        <taxon>Embryophyta</taxon>
        <taxon>Tracheophyta</taxon>
        <taxon>Spermatophyta</taxon>
        <taxon>Magnoliopsida</taxon>
        <taxon>eudicotyledons</taxon>
        <taxon>Gunneridae</taxon>
        <taxon>Pentapetalae</taxon>
        <taxon>rosids</taxon>
        <taxon>malvids</taxon>
        <taxon>Sapindales</taxon>
        <taxon>Sapindaceae</taxon>
        <taxon>Hippocastanoideae</taxon>
        <taxon>Acereae</taxon>
        <taxon>Dipteronia</taxon>
    </lineage>
</organism>
<keyword evidence="9" id="KW-1185">Reference proteome</keyword>
<keyword evidence="2 6" id="KW-0479">Metal-binding</keyword>
<sequence length="50" mass="5974">MKMDGDNTLSCSCRMFEMEGVLCSHVIKILRDALNIKEIHRQYMLKRWTK</sequence>
<dbReference type="GO" id="GO:0005634">
    <property type="term" value="C:nucleus"/>
    <property type="evidence" value="ECO:0007669"/>
    <property type="project" value="UniProtKB-SubCell"/>
</dbReference>
<accession>A0AAD9XNI9</accession>
<dbReference type="AlphaFoldDB" id="A0AAD9XNI9"/>
<dbReference type="PANTHER" id="PTHR31669">
    <property type="entry name" value="PROTEIN FAR1-RELATED SEQUENCE 10-RELATED"/>
    <property type="match status" value="1"/>
</dbReference>
<dbReference type="PROSITE" id="PS50966">
    <property type="entry name" value="ZF_SWIM"/>
    <property type="match status" value="1"/>
</dbReference>
<keyword evidence="3 5" id="KW-0863">Zinc-finger</keyword>
<proteinExistence type="inferred from homology"/>
<comment type="caution">
    <text evidence="8">The sequence shown here is derived from an EMBL/GenBank/DDBJ whole genome shotgun (WGS) entry which is preliminary data.</text>
</comment>
<feature type="domain" description="SWIM-type" evidence="7">
    <location>
        <begin position="1"/>
        <end position="34"/>
    </location>
</feature>
<reference evidence="8" key="1">
    <citation type="journal article" date="2023" name="Plant J.">
        <title>Genome sequences and population genomics provide insights into the demographic history, inbreeding, and mutation load of two 'living fossil' tree species of Dipteronia.</title>
        <authorList>
            <person name="Feng Y."/>
            <person name="Comes H.P."/>
            <person name="Chen J."/>
            <person name="Zhu S."/>
            <person name="Lu R."/>
            <person name="Zhang X."/>
            <person name="Li P."/>
            <person name="Qiu J."/>
            <person name="Olsen K.M."/>
            <person name="Qiu Y."/>
        </authorList>
    </citation>
    <scope>NUCLEOTIDE SEQUENCE</scope>
    <source>
        <strain evidence="8">KIB01</strain>
    </source>
</reference>
<protein>
    <recommendedName>
        <fullName evidence="6">Protein FAR1-RELATED SEQUENCE</fullName>
    </recommendedName>
</protein>
<evidence type="ECO:0000256" key="2">
    <source>
        <dbReference type="ARBA" id="ARBA00022723"/>
    </source>
</evidence>
<evidence type="ECO:0000256" key="3">
    <source>
        <dbReference type="ARBA" id="ARBA00022771"/>
    </source>
</evidence>
<evidence type="ECO:0000259" key="7">
    <source>
        <dbReference type="PROSITE" id="PS50966"/>
    </source>
</evidence>
<gene>
    <name evidence="8" type="ORF">Ddye_001206</name>
</gene>
<dbReference type="EMBL" id="JANJYI010000001">
    <property type="protein sequence ID" value="KAK2662632.1"/>
    <property type="molecule type" value="Genomic_DNA"/>
</dbReference>
<dbReference type="SMART" id="SM00575">
    <property type="entry name" value="ZnF_PMZ"/>
    <property type="match status" value="1"/>
</dbReference>
<dbReference type="PANTHER" id="PTHR31669:SF251">
    <property type="entry name" value="PROTEIN FAR1-RELATED SEQUENCE"/>
    <property type="match status" value="1"/>
</dbReference>
<dbReference type="InterPro" id="IPR007527">
    <property type="entry name" value="Znf_SWIM"/>
</dbReference>
<dbReference type="InterPro" id="IPR006564">
    <property type="entry name" value="Znf_PMZ"/>
</dbReference>
<comment type="function">
    <text evidence="6">Putative transcription activator involved in regulating light control of development.</text>
</comment>
<evidence type="ECO:0000256" key="5">
    <source>
        <dbReference type="PROSITE-ProRule" id="PRU00325"/>
    </source>
</evidence>
<name>A0AAD9XNI9_9ROSI</name>
<dbReference type="Pfam" id="PF04434">
    <property type="entry name" value="SWIM"/>
    <property type="match status" value="1"/>
</dbReference>